<gene>
    <name evidence="2" type="ORF">DL764_007668</name>
</gene>
<feature type="region of interest" description="Disordered" evidence="1">
    <location>
        <begin position="1"/>
        <end position="20"/>
    </location>
</feature>
<feature type="compositionally biased region" description="Basic and acidic residues" evidence="1">
    <location>
        <begin position="69"/>
        <end position="80"/>
    </location>
</feature>
<keyword evidence="3" id="KW-1185">Reference proteome</keyword>
<evidence type="ECO:0000256" key="1">
    <source>
        <dbReference type="SAM" id="MobiDB-lite"/>
    </source>
</evidence>
<comment type="caution">
    <text evidence="2">The sequence shown here is derived from an EMBL/GenBank/DDBJ whole genome shotgun (WGS) entry which is preliminary data.</text>
</comment>
<proteinExistence type="predicted"/>
<protein>
    <submittedName>
        <fullName evidence="2">Uncharacterized protein</fullName>
    </submittedName>
</protein>
<dbReference type="Proteomes" id="UP000293360">
    <property type="component" value="Unassembled WGS sequence"/>
</dbReference>
<sequence length="123" mass="13637">MRTRSSGLLPGLPVQPDPSVTVSPEVLPGLRQALGVPVIDDSQHLLDLPVVDTRLPPLPAHLEPQLLRERRGAELQREDEVSAISRASRHSQSTKWPTVRSDKLPADFQAPMPMHLERGFLTM</sequence>
<accession>A0A4Q4SZG0</accession>
<reference evidence="2 3" key="1">
    <citation type="submission" date="2018-06" db="EMBL/GenBank/DDBJ databases">
        <title>Complete Genomes of Monosporascus.</title>
        <authorList>
            <person name="Robinson A.J."/>
            <person name="Natvig D.O."/>
        </authorList>
    </citation>
    <scope>NUCLEOTIDE SEQUENCE [LARGE SCALE GENOMIC DNA]</scope>
    <source>
        <strain evidence="2 3">CBS 110550</strain>
    </source>
</reference>
<organism evidence="2 3">
    <name type="scientific">Monosporascus ibericus</name>
    <dbReference type="NCBI Taxonomy" id="155417"/>
    <lineage>
        <taxon>Eukaryota</taxon>
        <taxon>Fungi</taxon>
        <taxon>Dikarya</taxon>
        <taxon>Ascomycota</taxon>
        <taxon>Pezizomycotina</taxon>
        <taxon>Sordariomycetes</taxon>
        <taxon>Xylariomycetidae</taxon>
        <taxon>Xylariales</taxon>
        <taxon>Xylariales incertae sedis</taxon>
        <taxon>Monosporascus</taxon>
    </lineage>
</organism>
<feature type="region of interest" description="Disordered" evidence="1">
    <location>
        <begin position="69"/>
        <end position="107"/>
    </location>
</feature>
<evidence type="ECO:0000313" key="2">
    <source>
        <dbReference type="EMBL" id="RYO95546.1"/>
    </source>
</evidence>
<name>A0A4Q4SZG0_9PEZI</name>
<dbReference type="EMBL" id="QJNU01000545">
    <property type="protein sequence ID" value="RYO95546.1"/>
    <property type="molecule type" value="Genomic_DNA"/>
</dbReference>
<evidence type="ECO:0000313" key="3">
    <source>
        <dbReference type="Proteomes" id="UP000293360"/>
    </source>
</evidence>
<dbReference type="AlphaFoldDB" id="A0A4Q4SZG0"/>